<organism evidence="1 2">
    <name type="scientific">Gimesia panareensis</name>
    <dbReference type="NCBI Taxonomy" id="2527978"/>
    <lineage>
        <taxon>Bacteria</taxon>
        <taxon>Pseudomonadati</taxon>
        <taxon>Planctomycetota</taxon>
        <taxon>Planctomycetia</taxon>
        <taxon>Planctomycetales</taxon>
        <taxon>Planctomycetaceae</taxon>
        <taxon>Gimesia</taxon>
    </lineage>
</organism>
<name>A0A518FLD4_9PLAN</name>
<sequence>MNSQKCSWYLPETEGLCGSETWLSERKLADRDLATGFTTNQEKSHGM</sequence>
<proteinExistence type="predicted"/>
<dbReference type="Proteomes" id="UP000320839">
    <property type="component" value="Chromosome"/>
</dbReference>
<evidence type="ECO:0000313" key="2">
    <source>
        <dbReference type="Proteomes" id="UP000320839"/>
    </source>
</evidence>
<dbReference type="EMBL" id="CP036317">
    <property type="protein sequence ID" value="QDV17176.1"/>
    <property type="molecule type" value="Genomic_DNA"/>
</dbReference>
<dbReference type="RefSeq" id="WP_197995025.1">
    <property type="nucleotide sequence ID" value="NZ_CP036317.1"/>
</dbReference>
<reference evidence="1 2" key="1">
    <citation type="submission" date="2019-02" db="EMBL/GenBank/DDBJ databases">
        <title>Deep-cultivation of Planctomycetes and their phenomic and genomic characterization uncovers novel biology.</title>
        <authorList>
            <person name="Wiegand S."/>
            <person name="Jogler M."/>
            <person name="Boedeker C."/>
            <person name="Pinto D."/>
            <person name="Vollmers J."/>
            <person name="Rivas-Marin E."/>
            <person name="Kohn T."/>
            <person name="Peeters S.H."/>
            <person name="Heuer A."/>
            <person name="Rast P."/>
            <person name="Oberbeckmann S."/>
            <person name="Bunk B."/>
            <person name="Jeske O."/>
            <person name="Meyerdierks A."/>
            <person name="Storesund J.E."/>
            <person name="Kallscheuer N."/>
            <person name="Luecker S."/>
            <person name="Lage O.M."/>
            <person name="Pohl T."/>
            <person name="Merkel B.J."/>
            <person name="Hornburger P."/>
            <person name="Mueller R.-W."/>
            <person name="Bruemmer F."/>
            <person name="Labrenz M."/>
            <person name="Spormann A.M."/>
            <person name="Op den Camp H."/>
            <person name="Overmann J."/>
            <person name="Amann R."/>
            <person name="Jetten M.S.M."/>
            <person name="Mascher T."/>
            <person name="Medema M.H."/>
            <person name="Devos D.P."/>
            <person name="Kaster A.-K."/>
            <person name="Ovreas L."/>
            <person name="Rohde M."/>
            <person name="Galperin M.Y."/>
            <person name="Jogler C."/>
        </authorList>
    </citation>
    <scope>NUCLEOTIDE SEQUENCE [LARGE SCALE GENOMIC DNA]</scope>
    <source>
        <strain evidence="1 2">Pan153</strain>
    </source>
</reference>
<protein>
    <submittedName>
        <fullName evidence="1">Uncharacterized protein</fullName>
    </submittedName>
</protein>
<accession>A0A518FLD4</accession>
<evidence type="ECO:0000313" key="1">
    <source>
        <dbReference type="EMBL" id="QDV17176.1"/>
    </source>
</evidence>
<gene>
    <name evidence="1" type="ORF">Pan153_18110</name>
</gene>
<dbReference type="AlphaFoldDB" id="A0A518FLD4"/>